<dbReference type="Proteomes" id="UP000030645">
    <property type="component" value="Unassembled WGS sequence"/>
</dbReference>
<sequence length="107" mass="11829">MISEIPLQTTKSVFIHEENNKKHHFGRRETTSARSGELATERVATEDGRRGGTSRGRWVAGWRKLEVLNASWGEWREAARKIRGAVAPGSWTAACGWARVGVVGNEG</sequence>
<reference evidence="3" key="1">
    <citation type="submission" date="2013-01" db="EMBL/GenBank/DDBJ databases">
        <title>Draft Genome Sequence of a Mulberry Tree, Morus notabilis C.K. Schneid.</title>
        <authorList>
            <person name="He N."/>
            <person name="Zhao S."/>
        </authorList>
    </citation>
    <scope>NUCLEOTIDE SEQUENCE</scope>
</reference>
<dbReference type="EMBL" id="KE346341">
    <property type="protein sequence ID" value="EXC33549.1"/>
    <property type="molecule type" value="Genomic_DNA"/>
</dbReference>
<accession>W9SAR8</accession>
<evidence type="ECO:0000256" key="1">
    <source>
        <dbReference type="SAM" id="MobiDB-lite"/>
    </source>
</evidence>
<protein>
    <submittedName>
        <fullName evidence="2">Uncharacterized protein</fullName>
    </submittedName>
</protein>
<feature type="compositionally biased region" description="Basic and acidic residues" evidence="1">
    <location>
        <begin position="39"/>
        <end position="50"/>
    </location>
</feature>
<evidence type="ECO:0000313" key="2">
    <source>
        <dbReference type="EMBL" id="EXC33549.1"/>
    </source>
</evidence>
<dbReference type="AlphaFoldDB" id="W9SAR8"/>
<keyword evidence="3" id="KW-1185">Reference proteome</keyword>
<feature type="region of interest" description="Disordered" evidence="1">
    <location>
        <begin position="20"/>
        <end position="55"/>
    </location>
</feature>
<organism evidence="2 3">
    <name type="scientific">Morus notabilis</name>
    <dbReference type="NCBI Taxonomy" id="981085"/>
    <lineage>
        <taxon>Eukaryota</taxon>
        <taxon>Viridiplantae</taxon>
        <taxon>Streptophyta</taxon>
        <taxon>Embryophyta</taxon>
        <taxon>Tracheophyta</taxon>
        <taxon>Spermatophyta</taxon>
        <taxon>Magnoliopsida</taxon>
        <taxon>eudicotyledons</taxon>
        <taxon>Gunneridae</taxon>
        <taxon>Pentapetalae</taxon>
        <taxon>rosids</taxon>
        <taxon>fabids</taxon>
        <taxon>Rosales</taxon>
        <taxon>Moraceae</taxon>
        <taxon>Moreae</taxon>
        <taxon>Morus</taxon>
    </lineage>
</organism>
<proteinExistence type="predicted"/>
<gene>
    <name evidence="2" type="ORF">L484_006114</name>
</gene>
<name>W9SAR8_9ROSA</name>
<evidence type="ECO:0000313" key="3">
    <source>
        <dbReference type="Proteomes" id="UP000030645"/>
    </source>
</evidence>